<dbReference type="RefSeq" id="WP_080318328.1">
    <property type="nucleotide sequence ID" value="NZ_MTBC01000003.1"/>
</dbReference>
<dbReference type="InterPro" id="IPR002059">
    <property type="entry name" value="CSP_DNA-bd"/>
</dbReference>
<keyword evidence="3" id="KW-0238">DNA-binding</keyword>
<dbReference type="CDD" id="cd04458">
    <property type="entry name" value="CSP_CDS"/>
    <property type="match status" value="1"/>
</dbReference>
<reference evidence="3 4" key="1">
    <citation type="submission" date="2016-12" db="EMBL/GenBank/DDBJ databases">
        <authorList>
            <person name="Song W.-J."/>
            <person name="Kurnit D.M."/>
        </authorList>
    </citation>
    <scope>NUCLEOTIDE SEQUENCE [LARGE SCALE GENOMIC DNA]</scope>
    <source>
        <strain evidence="3 4">HSG9</strain>
    </source>
</reference>
<dbReference type="SMART" id="SM00357">
    <property type="entry name" value="CSP"/>
    <property type="match status" value="1"/>
</dbReference>
<feature type="domain" description="CSD" evidence="2">
    <location>
        <begin position="89"/>
        <end position="150"/>
    </location>
</feature>
<proteinExistence type="predicted"/>
<dbReference type="InterPro" id="IPR011129">
    <property type="entry name" value="CSD"/>
</dbReference>
<keyword evidence="4" id="KW-1185">Reference proteome</keyword>
<dbReference type="OrthoDB" id="1493235at2"/>
<sequence>MAKSQQTFNKREKEKKKLKKREEKLKKKEARRAESKDSDGGIPFAYVDKFGNLTDTPPEPTEEEEIDASEIVLGIPQKEETEEDKFDPIRKGKVSFFDHSKGFGFIIDSENNEKYFCHVSGLNDEITENDKVTFELEKGQRGMNAVRVNLDKS</sequence>
<dbReference type="GO" id="GO:0003677">
    <property type="term" value="F:DNA binding"/>
    <property type="evidence" value="ECO:0007669"/>
    <property type="project" value="UniProtKB-KW"/>
</dbReference>
<dbReference type="Gene3D" id="2.40.50.140">
    <property type="entry name" value="Nucleic acid-binding proteins"/>
    <property type="match status" value="1"/>
</dbReference>
<dbReference type="Pfam" id="PF00313">
    <property type="entry name" value="CSD"/>
    <property type="match status" value="1"/>
</dbReference>
<protein>
    <submittedName>
        <fullName evidence="3">DNA-binding protein</fullName>
    </submittedName>
</protein>
<dbReference type="InterPro" id="IPR012340">
    <property type="entry name" value="NA-bd_OB-fold"/>
</dbReference>
<gene>
    <name evidence="3" type="ORF">BUL40_05000</name>
</gene>
<comment type="caution">
    <text evidence="3">The sequence shown here is derived from an EMBL/GenBank/DDBJ whole genome shotgun (WGS) entry which is preliminary data.</text>
</comment>
<evidence type="ECO:0000313" key="3">
    <source>
        <dbReference type="EMBL" id="OQD43198.1"/>
    </source>
</evidence>
<feature type="region of interest" description="Disordered" evidence="1">
    <location>
        <begin position="1"/>
        <end position="43"/>
    </location>
</feature>
<name>A0A1V6LSS2_9FLAO</name>
<organism evidence="3 4">
    <name type="scientific">Croceivirga radicis</name>
    <dbReference type="NCBI Taxonomy" id="1929488"/>
    <lineage>
        <taxon>Bacteria</taxon>
        <taxon>Pseudomonadati</taxon>
        <taxon>Bacteroidota</taxon>
        <taxon>Flavobacteriia</taxon>
        <taxon>Flavobacteriales</taxon>
        <taxon>Flavobacteriaceae</taxon>
        <taxon>Croceivirga</taxon>
    </lineage>
</organism>
<evidence type="ECO:0000256" key="1">
    <source>
        <dbReference type="SAM" id="MobiDB-lite"/>
    </source>
</evidence>
<dbReference type="GO" id="GO:0005829">
    <property type="term" value="C:cytosol"/>
    <property type="evidence" value="ECO:0007669"/>
    <property type="project" value="UniProtKB-ARBA"/>
</dbReference>
<dbReference type="EMBL" id="MTBC01000003">
    <property type="protein sequence ID" value="OQD43198.1"/>
    <property type="molecule type" value="Genomic_DNA"/>
</dbReference>
<feature type="compositionally biased region" description="Basic and acidic residues" evidence="1">
    <location>
        <begin position="20"/>
        <end position="39"/>
    </location>
</feature>
<dbReference type="PROSITE" id="PS51857">
    <property type="entry name" value="CSD_2"/>
    <property type="match status" value="1"/>
</dbReference>
<dbReference type="SUPFAM" id="SSF50249">
    <property type="entry name" value="Nucleic acid-binding proteins"/>
    <property type="match status" value="1"/>
</dbReference>
<dbReference type="Proteomes" id="UP000191680">
    <property type="component" value="Unassembled WGS sequence"/>
</dbReference>
<dbReference type="PRINTS" id="PR00050">
    <property type="entry name" value="COLDSHOCK"/>
</dbReference>
<evidence type="ECO:0000313" key="4">
    <source>
        <dbReference type="Proteomes" id="UP000191680"/>
    </source>
</evidence>
<dbReference type="AlphaFoldDB" id="A0A1V6LSS2"/>
<evidence type="ECO:0000259" key="2">
    <source>
        <dbReference type="PROSITE" id="PS51857"/>
    </source>
</evidence>
<accession>A0A1V6LSS2</accession>